<evidence type="ECO:0000256" key="4">
    <source>
        <dbReference type="ARBA" id="ARBA00023163"/>
    </source>
</evidence>
<evidence type="ECO:0000256" key="2">
    <source>
        <dbReference type="ARBA" id="ARBA00023015"/>
    </source>
</evidence>
<dbReference type="RefSeq" id="WP_091997311.1">
    <property type="nucleotide sequence ID" value="NZ_FMYQ01000010.1"/>
</dbReference>
<dbReference type="Proteomes" id="UP000198908">
    <property type="component" value="Unassembled WGS sequence"/>
</dbReference>
<keyword evidence="2" id="KW-0805">Transcription regulation</keyword>
<dbReference type="InterPro" id="IPR036390">
    <property type="entry name" value="WH_DNA-bd_sf"/>
</dbReference>
<dbReference type="PANTHER" id="PTHR30126:SF39">
    <property type="entry name" value="HTH-TYPE TRANSCRIPTIONAL REGULATOR CYSL"/>
    <property type="match status" value="1"/>
</dbReference>
<reference evidence="7" key="1">
    <citation type="submission" date="2016-09" db="EMBL/GenBank/DDBJ databases">
        <authorList>
            <person name="Varghese N."/>
            <person name="Submissions S."/>
        </authorList>
    </citation>
    <scope>NUCLEOTIDE SEQUENCE [LARGE SCALE GENOMIC DNA]</scope>
    <source>
        <strain evidence="7">TNe-862</strain>
    </source>
</reference>
<dbReference type="CDD" id="cd05466">
    <property type="entry name" value="PBP2_LTTR_substrate"/>
    <property type="match status" value="1"/>
</dbReference>
<dbReference type="GO" id="GO:0003700">
    <property type="term" value="F:DNA-binding transcription factor activity"/>
    <property type="evidence" value="ECO:0007669"/>
    <property type="project" value="InterPro"/>
</dbReference>
<dbReference type="Pfam" id="PF00126">
    <property type="entry name" value="HTH_1"/>
    <property type="match status" value="1"/>
</dbReference>
<dbReference type="Pfam" id="PF03466">
    <property type="entry name" value="LysR_substrate"/>
    <property type="match status" value="1"/>
</dbReference>
<dbReference type="AlphaFoldDB" id="A0A1G6PCW0"/>
<dbReference type="EMBL" id="FMYQ01000010">
    <property type="protein sequence ID" value="SDC77277.1"/>
    <property type="molecule type" value="Genomic_DNA"/>
</dbReference>
<dbReference type="SUPFAM" id="SSF53850">
    <property type="entry name" value="Periplasmic binding protein-like II"/>
    <property type="match status" value="1"/>
</dbReference>
<keyword evidence="3" id="KW-0238">DNA-binding</keyword>
<evidence type="ECO:0000313" key="7">
    <source>
        <dbReference type="Proteomes" id="UP000198908"/>
    </source>
</evidence>
<dbReference type="Gene3D" id="1.10.10.10">
    <property type="entry name" value="Winged helix-like DNA-binding domain superfamily/Winged helix DNA-binding domain"/>
    <property type="match status" value="1"/>
</dbReference>
<gene>
    <name evidence="6" type="ORF">SAMN05421548_11083</name>
</gene>
<dbReference type="OrthoDB" id="4131546at2"/>
<name>A0A1G6PCW0_9BURK</name>
<protein>
    <submittedName>
        <fullName evidence="6">ModE molybdate transport repressor domain-containing protein</fullName>
    </submittedName>
</protein>
<dbReference type="GO" id="GO:0000976">
    <property type="term" value="F:transcription cis-regulatory region binding"/>
    <property type="evidence" value="ECO:0007669"/>
    <property type="project" value="TreeGrafter"/>
</dbReference>
<comment type="similarity">
    <text evidence="1">Belongs to the LysR transcriptional regulatory family.</text>
</comment>
<evidence type="ECO:0000313" key="6">
    <source>
        <dbReference type="EMBL" id="SDC77277.1"/>
    </source>
</evidence>
<dbReference type="InterPro" id="IPR000847">
    <property type="entry name" value="LysR_HTH_N"/>
</dbReference>
<organism evidence="6 7">
    <name type="scientific">Paraburkholderia lycopersici</name>
    <dbReference type="NCBI Taxonomy" id="416944"/>
    <lineage>
        <taxon>Bacteria</taxon>
        <taxon>Pseudomonadati</taxon>
        <taxon>Pseudomonadota</taxon>
        <taxon>Betaproteobacteria</taxon>
        <taxon>Burkholderiales</taxon>
        <taxon>Burkholderiaceae</taxon>
        <taxon>Paraburkholderia</taxon>
    </lineage>
</organism>
<dbReference type="PROSITE" id="PS50931">
    <property type="entry name" value="HTH_LYSR"/>
    <property type="match status" value="1"/>
</dbReference>
<dbReference type="SUPFAM" id="SSF46785">
    <property type="entry name" value="Winged helix' DNA-binding domain"/>
    <property type="match status" value="1"/>
</dbReference>
<proteinExistence type="inferred from homology"/>
<dbReference type="STRING" id="416944.SAMN05421548_11083"/>
<sequence>MREVSLTLTQTFFLVAREGSYSAAARTLNISYQSAANHIRRLEQLVGERLVIAERGAKSIRLTARGTSLFQLLEPEFEVMLERLGNLIDKERPIIRIGMPQAIFYYLLPPVLKAFSALYPDVEIIGYERDTVLSDLIREGKLDVCISERYFGDPVVPQHVICSYEPALVFPAGWEGPSSEEDIPRWALDRPLVTHEPGQLLRNVAMDLLDVAGRQPRVVVSTSGSSSVKRCVEEGLGFAVIPGWCVDSDDIDLKFMRLSSVPKIPIYFGEALFLRTNPYVRTLHKLCAEAILDKIYELASGTSIRSRHDSHE</sequence>
<accession>A0A1G6PCW0</accession>
<feature type="domain" description="HTH lysR-type" evidence="5">
    <location>
        <begin position="4"/>
        <end position="63"/>
    </location>
</feature>
<evidence type="ECO:0000256" key="3">
    <source>
        <dbReference type="ARBA" id="ARBA00023125"/>
    </source>
</evidence>
<dbReference type="PANTHER" id="PTHR30126">
    <property type="entry name" value="HTH-TYPE TRANSCRIPTIONAL REGULATOR"/>
    <property type="match status" value="1"/>
</dbReference>
<dbReference type="InterPro" id="IPR005119">
    <property type="entry name" value="LysR_subst-bd"/>
</dbReference>
<evidence type="ECO:0000259" key="5">
    <source>
        <dbReference type="PROSITE" id="PS50931"/>
    </source>
</evidence>
<keyword evidence="7" id="KW-1185">Reference proteome</keyword>
<dbReference type="InterPro" id="IPR036388">
    <property type="entry name" value="WH-like_DNA-bd_sf"/>
</dbReference>
<dbReference type="Gene3D" id="3.40.190.10">
    <property type="entry name" value="Periplasmic binding protein-like II"/>
    <property type="match status" value="2"/>
</dbReference>
<keyword evidence="4" id="KW-0804">Transcription</keyword>
<evidence type="ECO:0000256" key="1">
    <source>
        <dbReference type="ARBA" id="ARBA00009437"/>
    </source>
</evidence>